<dbReference type="NCBIfam" id="NF003816">
    <property type="entry name" value="PRK05406.1-5"/>
    <property type="match status" value="1"/>
</dbReference>
<dbReference type="PANTHER" id="PTHR30292">
    <property type="entry name" value="UNCHARACTERIZED PROTEIN YBGL-RELATED"/>
    <property type="match status" value="1"/>
</dbReference>
<dbReference type="HAMAP" id="MF_00691">
    <property type="entry name" value="PxpA"/>
    <property type="match status" value="1"/>
</dbReference>
<dbReference type="Gene3D" id="3.20.20.370">
    <property type="entry name" value="Glycoside hydrolase/deacetylase"/>
    <property type="match status" value="1"/>
</dbReference>
<name>A0ABT9ZER9_9BACI</name>
<keyword evidence="3" id="KW-1185">Reference proteome</keyword>
<evidence type="ECO:0000313" key="3">
    <source>
        <dbReference type="Proteomes" id="UP001234495"/>
    </source>
</evidence>
<dbReference type="RefSeq" id="WP_307340658.1">
    <property type="nucleotide sequence ID" value="NZ_JAUSUD010000007.1"/>
</dbReference>
<dbReference type="SUPFAM" id="SSF88713">
    <property type="entry name" value="Glycoside hydrolase/deacetylase"/>
    <property type="match status" value="1"/>
</dbReference>
<dbReference type="CDD" id="cd10787">
    <property type="entry name" value="LamB_YcsF_like"/>
    <property type="match status" value="1"/>
</dbReference>
<dbReference type="Pfam" id="PF03746">
    <property type="entry name" value="LamB_YcsF"/>
    <property type="match status" value="1"/>
</dbReference>
<evidence type="ECO:0000256" key="1">
    <source>
        <dbReference type="HAMAP-Rule" id="MF_00691"/>
    </source>
</evidence>
<comment type="caution">
    <text evidence="2">The sequence shown here is derived from an EMBL/GenBank/DDBJ whole genome shotgun (WGS) entry which is preliminary data.</text>
</comment>
<dbReference type="EC" id="3.5.2.9" evidence="1"/>
<keyword evidence="1" id="KW-0378">Hydrolase</keyword>
<dbReference type="InterPro" id="IPR005501">
    <property type="entry name" value="LamB/YcsF/PxpA-like"/>
</dbReference>
<dbReference type="PANTHER" id="PTHR30292:SF0">
    <property type="entry name" value="5-OXOPROLINASE SUBUNIT A"/>
    <property type="match status" value="1"/>
</dbReference>
<evidence type="ECO:0000313" key="2">
    <source>
        <dbReference type="EMBL" id="MDQ0230772.1"/>
    </source>
</evidence>
<comment type="function">
    <text evidence="1">Catalyzes the cleavage of 5-oxoproline to form L-glutamate coupled to the hydrolysis of ATP to ADP and inorganic phosphate.</text>
</comment>
<gene>
    <name evidence="1" type="primary">pxpA</name>
    <name evidence="2" type="ORF">J2S19_002028</name>
</gene>
<reference evidence="2 3" key="1">
    <citation type="submission" date="2023-07" db="EMBL/GenBank/DDBJ databases">
        <title>Genomic Encyclopedia of Type Strains, Phase IV (KMG-IV): sequencing the most valuable type-strain genomes for metagenomic binning, comparative biology and taxonomic classification.</title>
        <authorList>
            <person name="Goeker M."/>
        </authorList>
    </citation>
    <scope>NUCLEOTIDE SEQUENCE [LARGE SCALE GENOMIC DNA]</scope>
    <source>
        <strain evidence="2 3">DSM 29005</strain>
    </source>
</reference>
<comment type="subunit">
    <text evidence="1">Forms a complex composed of PxpA, PxpB and PxpC.</text>
</comment>
<dbReference type="InterPro" id="IPR011330">
    <property type="entry name" value="Glyco_hydro/deAcase_b/a-brl"/>
</dbReference>
<dbReference type="NCBIfam" id="NF003814">
    <property type="entry name" value="PRK05406.1-3"/>
    <property type="match status" value="1"/>
</dbReference>
<protein>
    <recommendedName>
        <fullName evidence="1">5-oxoprolinase subunit A</fullName>
        <shortName evidence="1">5-OPase subunit A</shortName>
        <ecNumber evidence="1">3.5.2.9</ecNumber>
    </recommendedName>
    <alternativeName>
        <fullName evidence="1">5-oxoprolinase (ATP-hydrolyzing) subunit A</fullName>
    </alternativeName>
</protein>
<dbReference type="Proteomes" id="UP001234495">
    <property type="component" value="Unassembled WGS sequence"/>
</dbReference>
<proteinExistence type="inferred from homology"/>
<accession>A0ABT9ZER9</accession>
<sequence length="257" mass="27759">MAQIDLNCDMGESFGKYVLGADEQLIKFITSANIACGFHAGDPATMRKTVRLALDHSVCIGAHPGLQDLTGFGRRNISITPEEAYDLMMYQIGALLAFITSEGGKLHHVKPHGALYNMAAHDEQLADAIAKAVYKIDPALILYGLSGSQLIQAGEKYGLRTANEVFADRTYMQDGSLTPRSHHNAVITDEDVAIKQVMEMITEQKVSTITGERINLKADTICLHGDGKHAVAFASKMSKALQNAGLVLKGISQQISS</sequence>
<keyword evidence="1" id="KW-0067">ATP-binding</keyword>
<dbReference type="EMBL" id="JAUSUD010000007">
    <property type="protein sequence ID" value="MDQ0230772.1"/>
    <property type="molecule type" value="Genomic_DNA"/>
</dbReference>
<keyword evidence="1" id="KW-0547">Nucleotide-binding</keyword>
<organism evidence="2 3">
    <name type="scientific">Metabacillus malikii</name>
    <dbReference type="NCBI Taxonomy" id="1504265"/>
    <lineage>
        <taxon>Bacteria</taxon>
        <taxon>Bacillati</taxon>
        <taxon>Bacillota</taxon>
        <taxon>Bacilli</taxon>
        <taxon>Bacillales</taxon>
        <taxon>Bacillaceae</taxon>
        <taxon>Metabacillus</taxon>
    </lineage>
</organism>
<comment type="similarity">
    <text evidence="1">Belongs to the LamB/PxpA family.</text>
</comment>
<comment type="catalytic activity">
    <reaction evidence="1">
        <text>5-oxo-L-proline + ATP + 2 H2O = L-glutamate + ADP + phosphate + H(+)</text>
        <dbReference type="Rhea" id="RHEA:10348"/>
        <dbReference type="ChEBI" id="CHEBI:15377"/>
        <dbReference type="ChEBI" id="CHEBI:15378"/>
        <dbReference type="ChEBI" id="CHEBI:29985"/>
        <dbReference type="ChEBI" id="CHEBI:30616"/>
        <dbReference type="ChEBI" id="CHEBI:43474"/>
        <dbReference type="ChEBI" id="CHEBI:58402"/>
        <dbReference type="ChEBI" id="CHEBI:456216"/>
        <dbReference type="EC" id="3.5.2.9"/>
    </reaction>
</comment>